<feature type="compositionally biased region" description="Low complexity" evidence="1">
    <location>
        <begin position="154"/>
        <end position="170"/>
    </location>
</feature>
<feature type="region of interest" description="Disordered" evidence="1">
    <location>
        <begin position="95"/>
        <end position="133"/>
    </location>
</feature>
<evidence type="ECO:0000313" key="2">
    <source>
        <dbReference type="EMBL" id="KAG0257396.1"/>
    </source>
</evidence>
<protein>
    <submittedName>
        <fullName evidence="2">Uncharacterized protein</fullName>
    </submittedName>
</protein>
<evidence type="ECO:0000256" key="1">
    <source>
        <dbReference type="SAM" id="MobiDB-lite"/>
    </source>
</evidence>
<feature type="compositionally biased region" description="Low complexity" evidence="1">
    <location>
        <begin position="29"/>
        <end position="38"/>
    </location>
</feature>
<feature type="compositionally biased region" description="Low complexity" evidence="1">
    <location>
        <begin position="309"/>
        <end position="328"/>
    </location>
</feature>
<feature type="region of interest" description="Disordered" evidence="1">
    <location>
        <begin position="199"/>
        <end position="246"/>
    </location>
</feature>
<name>A0A9P6Q1Q2_9FUNG</name>
<accession>A0A9P6Q1Q2</accession>
<feature type="compositionally biased region" description="Polar residues" evidence="1">
    <location>
        <begin position="114"/>
        <end position="126"/>
    </location>
</feature>
<feature type="compositionally biased region" description="Low complexity" evidence="1">
    <location>
        <begin position="1"/>
        <end position="11"/>
    </location>
</feature>
<organism evidence="2 3">
    <name type="scientific">Actinomortierella ambigua</name>
    <dbReference type="NCBI Taxonomy" id="1343610"/>
    <lineage>
        <taxon>Eukaryota</taxon>
        <taxon>Fungi</taxon>
        <taxon>Fungi incertae sedis</taxon>
        <taxon>Mucoromycota</taxon>
        <taxon>Mortierellomycotina</taxon>
        <taxon>Mortierellomycetes</taxon>
        <taxon>Mortierellales</taxon>
        <taxon>Mortierellaceae</taxon>
        <taxon>Actinomortierella</taxon>
    </lineage>
</organism>
<dbReference type="Proteomes" id="UP000807716">
    <property type="component" value="Unassembled WGS sequence"/>
</dbReference>
<reference evidence="2" key="1">
    <citation type="journal article" date="2020" name="Fungal Divers.">
        <title>Resolving the Mortierellaceae phylogeny through synthesis of multi-gene phylogenetics and phylogenomics.</title>
        <authorList>
            <person name="Vandepol N."/>
            <person name="Liber J."/>
            <person name="Desiro A."/>
            <person name="Na H."/>
            <person name="Kennedy M."/>
            <person name="Barry K."/>
            <person name="Grigoriev I.V."/>
            <person name="Miller A.N."/>
            <person name="O'Donnell K."/>
            <person name="Stajich J.E."/>
            <person name="Bonito G."/>
        </authorList>
    </citation>
    <scope>NUCLEOTIDE SEQUENCE</scope>
    <source>
        <strain evidence="2">BC1065</strain>
    </source>
</reference>
<feature type="region of interest" description="Disordered" evidence="1">
    <location>
        <begin position="1"/>
        <end position="38"/>
    </location>
</feature>
<feature type="compositionally biased region" description="Low complexity" evidence="1">
    <location>
        <begin position="95"/>
        <end position="106"/>
    </location>
</feature>
<comment type="caution">
    <text evidence="2">The sequence shown here is derived from an EMBL/GenBank/DDBJ whole genome shotgun (WGS) entry which is preliminary data.</text>
</comment>
<feature type="region of interest" description="Disordered" evidence="1">
    <location>
        <begin position="154"/>
        <end position="179"/>
    </location>
</feature>
<feature type="compositionally biased region" description="Low complexity" evidence="1">
    <location>
        <begin position="213"/>
        <end position="230"/>
    </location>
</feature>
<dbReference type="OrthoDB" id="10472357at2759"/>
<dbReference type="EMBL" id="JAAAJB010000364">
    <property type="protein sequence ID" value="KAG0257396.1"/>
    <property type="molecule type" value="Genomic_DNA"/>
</dbReference>
<gene>
    <name evidence="2" type="ORF">DFQ27_005170</name>
</gene>
<feature type="region of interest" description="Disordered" evidence="1">
    <location>
        <begin position="293"/>
        <end position="338"/>
    </location>
</feature>
<keyword evidence="3" id="KW-1185">Reference proteome</keyword>
<dbReference type="AlphaFoldDB" id="A0A9P6Q1Q2"/>
<evidence type="ECO:0000313" key="3">
    <source>
        <dbReference type="Proteomes" id="UP000807716"/>
    </source>
</evidence>
<proteinExistence type="predicted"/>
<feature type="region of interest" description="Disordered" evidence="1">
    <location>
        <begin position="61"/>
        <end position="82"/>
    </location>
</feature>
<sequence length="373" mass="39564">MSPVSVSSASPSPKPMLKRKPLVHDEAHTSTSLTSSGLPSAAAVAAFAAADVLENAADAEYHHHSTSHHRSLSHPYPPLYHHSLYTPQHQRQLSCSSVTSSAAPSPMMRRQRVSSRAQTPPRQRQLSGSSTCSSSSFSAWPCLSTPGSTCPSLMPSAAASPMAPSSLEPSVEQRKRSRTISHLDRALKEETTPHLLLAQLPPRFGSRSPSMEAAPSPLSTPRSSPSASVTSEDEAKTPSPRETAVAHRSTLDDLVYAISLDEDLTANVKQAMATMDKIASLTSSSVPAVKVTCPSSSSSSKEGGVDKLSSSTHTATVPTTTAATTFSTPNKPTATHRRRMTMGYPGENDPHAIRVVYFTPGCVDDHLARARAL</sequence>